<comment type="caution">
    <text evidence="1">The sequence shown here is derived from an EMBL/GenBank/DDBJ whole genome shotgun (WGS) entry which is preliminary data.</text>
</comment>
<name>A0ACC0CB19_CATRO</name>
<dbReference type="Proteomes" id="UP001060085">
    <property type="component" value="Linkage Group LG01"/>
</dbReference>
<proteinExistence type="predicted"/>
<evidence type="ECO:0000313" key="1">
    <source>
        <dbReference type="EMBL" id="KAI5682082.1"/>
    </source>
</evidence>
<gene>
    <name evidence="1" type="ORF">M9H77_03310</name>
</gene>
<reference evidence="2" key="1">
    <citation type="journal article" date="2023" name="Nat. Plants">
        <title>Single-cell RNA sequencing provides a high-resolution roadmap for understanding the multicellular compartmentation of specialized metabolism.</title>
        <authorList>
            <person name="Sun S."/>
            <person name="Shen X."/>
            <person name="Li Y."/>
            <person name="Li Y."/>
            <person name="Wang S."/>
            <person name="Li R."/>
            <person name="Zhang H."/>
            <person name="Shen G."/>
            <person name="Guo B."/>
            <person name="Wei J."/>
            <person name="Xu J."/>
            <person name="St-Pierre B."/>
            <person name="Chen S."/>
            <person name="Sun C."/>
        </authorList>
    </citation>
    <scope>NUCLEOTIDE SEQUENCE [LARGE SCALE GENOMIC DNA]</scope>
</reference>
<dbReference type="EMBL" id="CM044701">
    <property type="protein sequence ID" value="KAI5682082.1"/>
    <property type="molecule type" value="Genomic_DNA"/>
</dbReference>
<sequence length="246" mass="28595">MARPSHLLGQTQSGQVLGRGEGFLNKYRLMPSLIHTNDEFAKNMREFLQVASSLLHLLMFTEDTKKQFEIFEAQTKLIIEEMQNRSRKAKTKPIGDSRPPPYLGLWFEWPVLMVKWLDLATFSTIPGRVKSTTYVLSILILGRGLGFLHKYLPMPPLVNNNDEFAENMRELFQVASQVFYWGCLNLKILNRGSSIKGGDLRKDLDPIPQSKRISIKVLLRHLIHSWKKICVMCNKPWKEWNNNYYI</sequence>
<keyword evidence="2" id="KW-1185">Reference proteome</keyword>
<evidence type="ECO:0000313" key="2">
    <source>
        <dbReference type="Proteomes" id="UP001060085"/>
    </source>
</evidence>
<accession>A0ACC0CB19</accession>
<organism evidence="1 2">
    <name type="scientific">Catharanthus roseus</name>
    <name type="common">Madagascar periwinkle</name>
    <name type="synonym">Vinca rosea</name>
    <dbReference type="NCBI Taxonomy" id="4058"/>
    <lineage>
        <taxon>Eukaryota</taxon>
        <taxon>Viridiplantae</taxon>
        <taxon>Streptophyta</taxon>
        <taxon>Embryophyta</taxon>
        <taxon>Tracheophyta</taxon>
        <taxon>Spermatophyta</taxon>
        <taxon>Magnoliopsida</taxon>
        <taxon>eudicotyledons</taxon>
        <taxon>Gunneridae</taxon>
        <taxon>Pentapetalae</taxon>
        <taxon>asterids</taxon>
        <taxon>lamiids</taxon>
        <taxon>Gentianales</taxon>
        <taxon>Apocynaceae</taxon>
        <taxon>Rauvolfioideae</taxon>
        <taxon>Vinceae</taxon>
        <taxon>Catharanthinae</taxon>
        <taxon>Catharanthus</taxon>
    </lineage>
</organism>
<protein>
    <submittedName>
        <fullName evidence="1">Uncharacterized protein</fullName>
    </submittedName>
</protein>